<dbReference type="UniPathway" id="UPA00115">
    <property type="reaction ID" value="UER00409"/>
</dbReference>
<dbReference type="RefSeq" id="WP_153213980.1">
    <property type="nucleotide sequence ID" value="NZ_WIBF01000001.1"/>
</dbReference>
<proteinExistence type="inferred from homology"/>
<dbReference type="EC" id="3.1.1.31" evidence="5 7"/>
<dbReference type="CDD" id="cd01400">
    <property type="entry name" value="6PGL"/>
    <property type="match status" value="1"/>
</dbReference>
<dbReference type="AlphaFoldDB" id="A0A843YBM3"/>
<evidence type="ECO:0000313" key="10">
    <source>
        <dbReference type="Proteomes" id="UP000444174"/>
    </source>
</evidence>
<dbReference type="GO" id="GO:0017057">
    <property type="term" value="F:6-phosphogluconolactonase activity"/>
    <property type="evidence" value="ECO:0007669"/>
    <property type="project" value="UniProtKB-UniRule"/>
</dbReference>
<accession>A0A843YBM3</accession>
<evidence type="ECO:0000256" key="7">
    <source>
        <dbReference type="RuleBase" id="RU365095"/>
    </source>
</evidence>
<dbReference type="Gene3D" id="3.40.50.1360">
    <property type="match status" value="1"/>
</dbReference>
<gene>
    <name evidence="7 9" type="primary">pgl</name>
    <name evidence="9" type="ORF">GFB49_01220</name>
</gene>
<comment type="caution">
    <text evidence="9">The sequence shown here is derived from an EMBL/GenBank/DDBJ whole genome shotgun (WGS) entry which is preliminary data.</text>
</comment>
<evidence type="ECO:0000256" key="2">
    <source>
        <dbReference type="ARBA" id="ARBA00002681"/>
    </source>
</evidence>
<keyword evidence="7 9" id="KW-0378">Hydrolase</keyword>
<dbReference type="InterPro" id="IPR039104">
    <property type="entry name" value="6PGL"/>
</dbReference>
<dbReference type="Proteomes" id="UP000444174">
    <property type="component" value="Unassembled WGS sequence"/>
</dbReference>
<feature type="domain" description="Glucosamine/galactosamine-6-phosphate isomerase" evidence="8">
    <location>
        <begin position="8"/>
        <end position="218"/>
    </location>
</feature>
<sequence length="220" mass="23325">MHKTDYANRDEAAKGIAAAMEADLKTLLGSQDQVTVAVAGGTTPAPIFDILAQADLDWDRVTIMASDERWVPETHDRSNAQMIRARLLTGPAAKARFLPFHQDDLTPDEGAAALCKTVSSVDMILLGMGTDMHTASLFPDAVGIDAGLAPDAPSFVVMHPPSQPEARISLSARVLNAAACKHLAIYGQDKAEALAKAQTCDAKEAPIAAVLTDMTVHWAP</sequence>
<evidence type="ECO:0000256" key="4">
    <source>
        <dbReference type="ARBA" id="ARBA00010662"/>
    </source>
</evidence>
<dbReference type="PANTHER" id="PTHR11054">
    <property type="entry name" value="6-PHOSPHOGLUCONOLACTONASE"/>
    <property type="match status" value="1"/>
</dbReference>
<dbReference type="NCBIfam" id="TIGR01198">
    <property type="entry name" value="pgl"/>
    <property type="match status" value="1"/>
</dbReference>
<dbReference type="GO" id="GO:0006098">
    <property type="term" value="P:pentose-phosphate shunt"/>
    <property type="evidence" value="ECO:0007669"/>
    <property type="project" value="UniProtKB-UniPathway"/>
</dbReference>
<evidence type="ECO:0000256" key="1">
    <source>
        <dbReference type="ARBA" id="ARBA00000832"/>
    </source>
</evidence>
<evidence type="ECO:0000256" key="6">
    <source>
        <dbReference type="ARBA" id="ARBA00020337"/>
    </source>
</evidence>
<dbReference type="SUPFAM" id="SSF100950">
    <property type="entry name" value="NagB/RpiA/CoA transferase-like"/>
    <property type="match status" value="1"/>
</dbReference>
<dbReference type="InterPro" id="IPR006148">
    <property type="entry name" value="Glc/Gal-6P_isomerase"/>
</dbReference>
<comment type="catalytic activity">
    <reaction evidence="1 7">
        <text>6-phospho-D-glucono-1,5-lactone + H2O = 6-phospho-D-gluconate + H(+)</text>
        <dbReference type="Rhea" id="RHEA:12556"/>
        <dbReference type="ChEBI" id="CHEBI:15377"/>
        <dbReference type="ChEBI" id="CHEBI:15378"/>
        <dbReference type="ChEBI" id="CHEBI:57955"/>
        <dbReference type="ChEBI" id="CHEBI:58759"/>
        <dbReference type="EC" id="3.1.1.31"/>
    </reaction>
</comment>
<evidence type="ECO:0000256" key="3">
    <source>
        <dbReference type="ARBA" id="ARBA00004961"/>
    </source>
</evidence>
<dbReference type="Pfam" id="PF01182">
    <property type="entry name" value="Glucosamine_iso"/>
    <property type="match status" value="1"/>
</dbReference>
<comment type="pathway">
    <text evidence="3 7">Carbohydrate degradation; pentose phosphate pathway; D-ribulose 5-phosphate from D-glucose 6-phosphate (oxidative stage): step 2/3.</text>
</comment>
<protein>
    <recommendedName>
        <fullName evidence="6 7">6-phosphogluconolactonase</fullName>
        <shortName evidence="7">6PGL</shortName>
        <ecNumber evidence="5 7">3.1.1.31</ecNumber>
    </recommendedName>
</protein>
<keyword evidence="10" id="KW-1185">Reference proteome</keyword>
<dbReference type="GO" id="GO:0005975">
    <property type="term" value="P:carbohydrate metabolic process"/>
    <property type="evidence" value="ECO:0007669"/>
    <property type="project" value="UniProtKB-UniRule"/>
</dbReference>
<dbReference type="InterPro" id="IPR005900">
    <property type="entry name" value="6-phosphogluconolactonase_DevB"/>
</dbReference>
<dbReference type="PANTHER" id="PTHR11054:SF0">
    <property type="entry name" value="6-PHOSPHOGLUCONOLACTONASE"/>
    <property type="match status" value="1"/>
</dbReference>
<dbReference type="InterPro" id="IPR037171">
    <property type="entry name" value="NagB/RpiA_transferase-like"/>
</dbReference>
<evidence type="ECO:0000259" key="8">
    <source>
        <dbReference type="Pfam" id="PF01182"/>
    </source>
</evidence>
<comment type="function">
    <text evidence="2 7">Hydrolysis of 6-phosphogluconolactone to 6-phosphogluconate.</text>
</comment>
<reference evidence="9 10" key="1">
    <citation type="submission" date="2019-10" db="EMBL/GenBank/DDBJ databases">
        <title>Epibacterium sp. nov., isolated from seawater.</title>
        <authorList>
            <person name="Zhang X."/>
            <person name="Li N."/>
        </authorList>
    </citation>
    <scope>NUCLEOTIDE SEQUENCE [LARGE SCALE GENOMIC DNA]</scope>
    <source>
        <strain evidence="9 10">SM1979</strain>
    </source>
</reference>
<name>A0A843YBM3_9RHOB</name>
<dbReference type="EMBL" id="WIBF01000001">
    <property type="protein sequence ID" value="MQQ07065.1"/>
    <property type="molecule type" value="Genomic_DNA"/>
</dbReference>
<evidence type="ECO:0000256" key="5">
    <source>
        <dbReference type="ARBA" id="ARBA00013198"/>
    </source>
</evidence>
<comment type="similarity">
    <text evidence="4 7">Belongs to the glucosamine/galactosamine-6-phosphate isomerase family. 6-phosphogluconolactonase subfamily.</text>
</comment>
<organism evidence="9 10">
    <name type="scientific">Tritonibacter litoralis</name>
    <dbReference type="NCBI Taxonomy" id="2662264"/>
    <lineage>
        <taxon>Bacteria</taxon>
        <taxon>Pseudomonadati</taxon>
        <taxon>Pseudomonadota</taxon>
        <taxon>Alphaproteobacteria</taxon>
        <taxon>Rhodobacterales</taxon>
        <taxon>Paracoccaceae</taxon>
        <taxon>Tritonibacter</taxon>
    </lineage>
</organism>
<evidence type="ECO:0000313" key="9">
    <source>
        <dbReference type="EMBL" id="MQQ07065.1"/>
    </source>
</evidence>